<keyword evidence="9 10" id="KW-0143">Chaperone</keyword>
<dbReference type="CDD" id="cd01335">
    <property type="entry name" value="Radical_SAM"/>
    <property type="match status" value="1"/>
</dbReference>
<keyword evidence="10" id="KW-0004">4Fe-4S</keyword>
<dbReference type="AlphaFoldDB" id="A0A0W0TRV1"/>
<dbReference type="SFLD" id="SFLDF00562">
    <property type="entry name" value="HemN-like__clustered_with_heat"/>
    <property type="match status" value="1"/>
</dbReference>
<dbReference type="SFLD" id="SFLDF00288">
    <property type="entry name" value="HemN-like__clustered_with_nucl"/>
    <property type="match status" value="1"/>
</dbReference>
<dbReference type="PANTHER" id="PTHR13932">
    <property type="entry name" value="COPROPORPHYRINIGEN III OXIDASE"/>
    <property type="match status" value="1"/>
</dbReference>
<dbReference type="GO" id="GO:0005737">
    <property type="term" value="C:cytoplasm"/>
    <property type="evidence" value="ECO:0007669"/>
    <property type="project" value="UniProtKB-SubCell"/>
</dbReference>
<evidence type="ECO:0000256" key="7">
    <source>
        <dbReference type="ARBA" id="ARBA00023004"/>
    </source>
</evidence>
<evidence type="ECO:0000256" key="2">
    <source>
        <dbReference type="ARBA" id="ARBA00006100"/>
    </source>
</evidence>
<dbReference type="GO" id="GO:0046872">
    <property type="term" value="F:metal ion binding"/>
    <property type="evidence" value="ECO:0007669"/>
    <property type="project" value="UniProtKB-UniRule"/>
</dbReference>
<gene>
    <name evidence="12" type="primary">hemN</name>
    <name evidence="12" type="ORF">Lery_1348</name>
</gene>
<dbReference type="InterPro" id="IPR006638">
    <property type="entry name" value="Elp3/MiaA/NifB-like_rSAM"/>
</dbReference>
<evidence type="ECO:0000256" key="8">
    <source>
        <dbReference type="ARBA" id="ARBA00023014"/>
    </source>
</evidence>
<dbReference type="SUPFAM" id="SSF102114">
    <property type="entry name" value="Radical SAM enzymes"/>
    <property type="match status" value="1"/>
</dbReference>
<dbReference type="Proteomes" id="UP000054773">
    <property type="component" value="Unassembled WGS sequence"/>
</dbReference>
<comment type="subcellular location">
    <subcellularLocation>
        <location evidence="10">Cytoplasm</location>
    </subcellularLocation>
</comment>
<dbReference type="InterPro" id="IPR010723">
    <property type="entry name" value="HemN_C"/>
</dbReference>
<dbReference type="InterPro" id="IPR004559">
    <property type="entry name" value="HemW-like"/>
</dbReference>
<keyword evidence="5 10" id="KW-0949">S-adenosyl-L-methionine</keyword>
<evidence type="ECO:0000313" key="12">
    <source>
        <dbReference type="EMBL" id="KTC98294.1"/>
    </source>
</evidence>
<comment type="similarity">
    <text evidence="2">Belongs to the anaerobic coproporphyrinogen-III oxidase family. HemW subfamily.</text>
</comment>
<keyword evidence="4 10" id="KW-0349">Heme</keyword>
<keyword evidence="8 10" id="KW-0411">Iron-sulfur</keyword>
<dbReference type="Gene3D" id="3.20.20.70">
    <property type="entry name" value="Aldolase class I"/>
    <property type="match status" value="1"/>
</dbReference>
<dbReference type="GO" id="GO:0051539">
    <property type="term" value="F:4 iron, 4 sulfur cluster binding"/>
    <property type="evidence" value="ECO:0007669"/>
    <property type="project" value="UniProtKB-UniRule"/>
</dbReference>
<protein>
    <recommendedName>
        <fullName evidence="3 10">Heme chaperone HemW</fullName>
    </recommendedName>
</protein>
<dbReference type="GO" id="GO:0004109">
    <property type="term" value="F:coproporphyrinogen oxidase activity"/>
    <property type="evidence" value="ECO:0007669"/>
    <property type="project" value="InterPro"/>
</dbReference>
<dbReference type="InterPro" id="IPR034505">
    <property type="entry name" value="Coproporphyrinogen-III_oxidase"/>
</dbReference>
<evidence type="ECO:0000256" key="4">
    <source>
        <dbReference type="ARBA" id="ARBA00022617"/>
    </source>
</evidence>
<dbReference type="RefSeq" id="WP_058526483.1">
    <property type="nucleotide sequence ID" value="NZ_CAAAHY010000024.1"/>
</dbReference>
<reference evidence="12 13" key="1">
    <citation type="submission" date="2015-11" db="EMBL/GenBank/DDBJ databases">
        <title>Genomic analysis of 38 Legionella species identifies large and diverse effector repertoires.</title>
        <authorList>
            <person name="Burstein D."/>
            <person name="Amaro F."/>
            <person name="Zusman T."/>
            <person name="Lifshitz Z."/>
            <person name="Cohen O."/>
            <person name="Gilbert J.A."/>
            <person name="Pupko T."/>
            <person name="Shuman H.A."/>
            <person name="Segal G."/>
        </authorList>
    </citation>
    <scope>NUCLEOTIDE SEQUENCE [LARGE SCALE GENOMIC DNA]</scope>
    <source>
        <strain evidence="12 13">SE-32A-C8</strain>
    </source>
</reference>
<dbReference type="EMBL" id="LNYA01000023">
    <property type="protein sequence ID" value="KTC98294.1"/>
    <property type="molecule type" value="Genomic_DNA"/>
</dbReference>
<accession>A0A0W0TRV1</accession>
<keyword evidence="13" id="KW-1185">Reference proteome</keyword>
<evidence type="ECO:0000256" key="5">
    <source>
        <dbReference type="ARBA" id="ARBA00022691"/>
    </source>
</evidence>
<evidence type="ECO:0000313" key="13">
    <source>
        <dbReference type="Proteomes" id="UP000054773"/>
    </source>
</evidence>
<dbReference type="InterPro" id="IPR007197">
    <property type="entry name" value="rSAM"/>
</dbReference>
<comment type="caution">
    <text evidence="12">The sequence shown here is derived from an EMBL/GenBank/DDBJ whole genome shotgun (WGS) entry which is preliminary data.</text>
</comment>
<evidence type="ECO:0000256" key="10">
    <source>
        <dbReference type="RuleBase" id="RU364116"/>
    </source>
</evidence>
<dbReference type="PANTHER" id="PTHR13932:SF5">
    <property type="entry name" value="RADICAL S-ADENOSYL METHIONINE DOMAIN-CONTAINING PROTEIN 1, MITOCHONDRIAL"/>
    <property type="match status" value="1"/>
</dbReference>
<evidence type="ECO:0000256" key="1">
    <source>
        <dbReference type="ARBA" id="ARBA00001966"/>
    </source>
</evidence>
<dbReference type="OrthoDB" id="9808022at2"/>
<proteinExistence type="inferred from homology"/>
<dbReference type="SFLD" id="SFLDS00029">
    <property type="entry name" value="Radical_SAM"/>
    <property type="match status" value="1"/>
</dbReference>
<keyword evidence="6 10" id="KW-0479">Metal-binding</keyword>
<dbReference type="NCBIfam" id="TIGR00539">
    <property type="entry name" value="hemN_rel"/>
    <property type="match status" value="1"/>
</dbReference>
<dbReference type="Pfam" id="PF06969">
    <property type="entry name" value="HemN_C"/>
    <property type="match status" value="1"/>
</dbReference>
<dbReference type="PROSITE" id="PS51918">
    <property type="entry name" value="RADICAL_SAM"/>
    <property type="match status" value="1"/>
</dbReference>
<evidence type="ECO:0000259" key="11">
    <source>
        <dbReference type="PROSITE" id="PS51918"/>
    </source>
</evidence>
<evidence type="ECO:0000256" key="6">
    <source>
        <dbReference type="ARBA" id="ARBA00022723"/>
    </source>
</evidence>
<dbReference type="PATRIC" id="fig|448.7.peg.1409"/>
<evidence type="ECO:0000256" key="3">
    <source>
        <dbReference type="ARBA" id="ARBA00017228"/>
    </source>
</evidence>
<feature type="domain" description="Radical SAM core" evidence="11">
    <location>
        <begin position="1"/>
        <end position="231"/>
    </location>
</feature>
<dbReference type="SFLD" id="SFLDG01082">
    <property type="entry name" value="B12-binding_domain_containing"/>
    <property type="match status" value="1"/>
</dbReference>
<name>A0A0W0TRV1_LEGER</name>
<dbReference type="GO" id="GO:0006779">
    <property type="term" value="P:porphyrin-containing compound biosynthetic process"/>
    <property type="evidence" value="ECO:0007669"/>
    <property type="project" value="InterPro"/>
</dbReference>
<dbReference type="InterPro" id="IPR058240">
    <property type="entry name" value="rSAM_sf"/>
</dbReference>
<dbReference type="STRING" id="448.Lery_1348"/>
<keyword evidence="7 10" id="KW-0408">Iron</keyword>
<dbReference type="InterPro" id="IPR013785">
    <property type="entry name" value="Aldolase_TIM"/>
</dbReference>
<dbReference type="SMART" id="SM00729">
    <property type="entry name" value="Elp3"/>
    <property type="match status" value="1"/>
</dbReference>
<comment type="cofactor">
    <cofactor evidence="1">
        <name>[4Fe-4S] cluster</name>
        <dbReference type="ChEBI" id="CHEBI:49883"/>
    </cofactor>
</comment>
<keyword evidence="10" id="KW-0963">Cytoplasm</keyword>
<sequence>MLPTSLYIHVPWCIRKCPYCDFNSHKSPTTLPEDEYVSALIADLKADIARHQRTQIHSIFIGGGTPSLLSGKAYDRLLTNVQNLLDFSPGIEITLEANPGTVEQQRFKDYRQAGINRLSLGIQSFNPHHLKRLGRIHDDAQAHRAIDSARAAGFDNINLDIMHSLPEQTLNEGLDDLRTALSHQPQHLSWYQLTLEPNTVFYKQQPPLPHEEITADLEEQGFELLAQHWFQRYEISAFSQPGKTSHHNLNYWLFGDYFGIGAGAHGKLTSPDYKVVRTRKYRQPKDYLNPDNAFLAAAETTDAASLLFEFMLNTTRLEQTIPRTLFKERTGLPDDGLTAKLLQAEAKGLICLQSEHWQVTERGRRYTDNLQALFLPED</sequence>
<dbReference type="SFLD" id="SFLDG01065">
    <property type="entry name" value="anaerobic_coproporphyrinogen-I"/>
    <property type="match status" value="1"/>
</dbReference>
<comment type="function">
    <text evidence="10">Probably acts as a heme chaperone, transferring heme to an unknown acceptor. Binds one molecule of heme per monomer, possibly covalently. Binds 1 [4Fe-4S] cluster. The cluster is coordinated with 3 cysteines and an exchangeable S-adenosyl-L-methionine.</text>
</comment>
<organism evidence="12 13">
    <name type="scientific">Legionella erythra</name>
    <dbReference type="NCBI Taxonomy" id="448"/>
    <lineage>
        <taxon>Bacteria</taxon>
        <taxon>Pseudomonadati</taxon>
        <taxon>Pseudomonadota</taxon>
        <taxon>Gammaproteobacteria</taxon>
        <taxon>Legionellales</taxon>
        <taxon>Legionellaceae</taxon>
        <taxon>Legionella</taxon>
    </lineage>
</organism>
<evidence type="ECO:0000256" key="9">
    <source>
        <dbReference type="ARBA" id="ARBA00023186"/>
    </source>
</evidence>
<dbReference type="Pfam" id="PF04055">
    <property type="entry name" value="Radical_SAM"/>
    <property type="match status" value="1"/>
</dbReference>